<dbReference type="EMBL" id="VOIH02000001">
    <property type="protein sequence ID" value="KAF3456005.1"/>
    <property type="molecule type" value="Genomic_DNA"/>
</dbReference>
<protein>
    <submittedName>
        <fullName evidence="1">Uncharacterized protein</fullName>
    </submittedName>
</protein>
<name>A0A8K0MSL5_9ROSA</name>
<dbReference type="Proteomes" id="UP000796880">
    <property type="component" value="Unassembled WGS sequence"/>
</dbReference>
<evidence type="ECO:0000313" key="2">
    <source>
        <dbReference type="Proteomes" id="UP000796880"/>
    </source>
</evidence>
<proteinExistence type="predicted"/>
<sequence>MASFKPICGLSYSTLLLDALNPSRATYSTFTHFGEVRTRLTPHPCSFENPSTCEAMSKMALILGWLLSLCCPCITGTFSTIPRMHTWWVEPYLILSKSSNSILSASSSKTPILVTFFVVRVQAKTMSSFTGAPKIMSGSTSSKDGWLEWLIYPLGGPASSIVALLLWLFTSLAPLKCAINSVDISVWRWSSSGPPGAYLTARWSSSTQHRFCLHFSGEDTPTGIVSGVLAVVTSNSFYGPSPEVISKAVECGPSSLPRDLPTMLASIHMAFNHVKIMPPSSLPGLTLHTRLLASCVRRQGLVLLSLGQVYLLTPHITCGIVCELFSMEWARGQPIRGSGILLYLGSFGPKGSFGFMEASSIWQAKGQPYIEYIFMAVGQLTISLSSVILKGNLLKEWGISKSGGMSATMTPLLKGSTMFISLIYVVGATFKAPPCHFAFLAPRVFLKSSSSSYGLRCKRSPKGRRAGLSSSASLSLASKVLPKVFSYMEKRSNNENGEKNGQKSFPISYLCLKYLLRGSWMSDIYRGTKGGDVAICALSGIRFEPTLMLLST</sequence>
<keyword evidence="2" id="KW-1185">Reference proteome</keyword>
<comment type="caution">
    <text evidence="1">The sequence shown here is derived from an EMBL/GenBank/DDBJ whole genome shotgun (WGS) entry which is preliminary data.</text>
</comment>
<gene>
    <name evidence="1" type="ORF">FNV43_RR00648</name>
</gene>
<organism evidence="1 2">
    <name type="scientific">Rhamnella rubrinervis</name>
    <dbReference type="NCBI Taxonomy" id="2594499"/>
    <lineage>
        <taxon>Eukaryota</taxon>
        <taxon>Viridiplantae</taxon>
        <taxon>Streptophyta</taxon>
        <taxon>Embryophyta</taxon>
        <taxon>Tracheophyta</taxon>
        <taxon>Spermatophyta</taxon>
        <taxon>Magnoliopsida</taxon>
        <taxon>eudicotyledons</taxon>
        <taxon>Gunneridae</taxon>
        <taxon>Pentapetalae</taxon>
        <taxon>rosids</taxon>
        <taxon>fabids</taxon>
        <taxon>Rosales</taxon>
        <taxon>Rhamnaceae</taxon>
        <taxon>rhamnoid group</taxon>
        <taxon>Rhamneae</taxon>
        <taxon>Rhamnella</taxon>
    </lineage>
</organism>
<accession>A0A8K0MSL5</accession>
<reference evidence="1" key="1">
    <citation type="submission" date="2020-03" db="EMBL/GenBank/DDBJ databases">
        <title>A high-quality chromosome-level genome assembly of a woody plant with both climbing and erect habits, Rhamnella rubrinervis.</title>
        <authorList>
            <person name="Lu Z."/>
            <person name="Yang Y."/>
            <person name="Zhu X."/>
            <person name="Sun Y."/>
        </authorList>
    </citation>
    <scope>NUCLEOTIDE SEQUENCE</scope>
    <source>
        <strain evidence="1">BYM</strain>
        <tissue evidence="1">Leaf</tissue>
    </source>
</reference>
<dbReference type="AlphaFoldDB" id="A0A8K0MSL5"/>
<evidence type="ECO:0000313" key="1">
    <source>
        <dbReference type="EMBL" id="KAF3456005.1"/>
    </source>
</evidence>